<dbReference type="AlphaFoldDB" id="A0A263D2U3"/>
<dbReference type="RefSeq" id="WP_094864079.1">
    <property type="nucleotide sequence ID" value="NZ_NKYE01000011.1"/>
</dbReference>
<name>A0A263D2U3_9PSEU</name>
<sequence length="308" mass="34484">MVSARDGRQELIPLKADFDVVLRGYDRTQVQQYADGVEAELRLVTGDRDAEATHARRLAWQLEELRTDNRELRATIGRISRSPIDSGALQERLRHMLELAREEADETTERAQEEARRTLAEAERSATALTRHLEQRAAELNRRAAEMEAEHTALMDSGRARVAELDAEAERRRTRLDQESTSAREQAEADLTSAITTRRQQALDTAREREQAAATLAERTVRDAGARAHDMVAAAESEVRTLRELREQVARQLSGTRTLLSDSLALLEPDESTAETTGGGESPPRPGRSGDRRQPHVVPHPPRARART</sequence>
<evidence type="ECO:0000256" key="1">
    <source>
        <dbReference type="SAM" id="Coils"/>
    </source>
</evidence>
<dbReference type="InParanoid" id="A0A263D2U3"/>
<evidence type="ECO:0000313" key="4">
    <source>
        <dbReference type="Proteomes" id="UP000242444"/>
    </source>
</evidence>
<feature type="region of interest" description="Disordered" evidence="2">
    <location>
        <begin position="172"/>
        <end position="218"/>
    </location>
</feature>
<dbReference type="OrthoDB" id="3576986at2"/>
<comment type="caution">
    <text evidence="3">The sequence shown here is derived from an EMBL/GenBank/DDBJ whole genome shotgun (WGS) entry which is preliminary data.</text>
</comment>
<feature type="region of interest" description="Disordered" evidence="2">
    <location>
        <begin position="253"/>
        <end position="308"/>
    </location>
</feature>
<organism evidence="3 4">
    <name type="scientific">Amycolatopsis antarctica</name>
    <dbReference type="NCBI Taxonomy" id="1854586"/>
    <lineage>
        <taxon>Bacteria</taxon>
        <taxon>Bacillati</taxon>
        <taxon>Actinomycetota</taxon>
        <taxon>Actinomycetes</taxon>
        <taxon>Pseudonocardiales</taxon>
        <taxon>Pseudonocardiaceae</taxon>
        <taxon>Amycolatopsis</taxon>
    </lineage>
</organism>
<evidence type="ECO:0000256" key="2">
    <source>
        <dbReference type="SAM" id="MobiDB-lite"/>
    </source>
</evidence>
<feature type="compositionally biased region" description="Polar residues" evidence="2">
    <location>
        <begin position="193"/>
        <end position="203"/>
    </location>
</feature>
<evidence type="ECO:0008006" key="5">
    <source>
        <dbReference type="Google" id="ProtNLM"/>
    </source>
</evidence>
<evidence type="ECO:0000313" key="3">
    <source>
        <dbReference type="EMBL" id="OZM71796.1"/>
    </source>
</evidence>
<keyword evidence="1" id="KW-0175">Coiled coil</keyword>
<dbReference type="Proteomes" id="UP000242444">
    <property type="component" value="Unassembled WGS sequence"/>
</dbReference>
<dbReference type="EMBL" id="NKYE01000011">
    <property type="protein sequence ID" value="OZM71796.1"/>
    <property type="molecule type" value="Genomic_DNA"/>
</dbReference>
<proteinExistence type="predicted"/>
<accession>A0A263D2U3</accession>
<feature type="coiled-coil region" evidence="1">
    <location>
        <begin position="55"/>
        <end position="157"/>
    </location>
</feature>
<gene>
    <name evidence="3" type="ORF">CFN78_18380</name>
</gene>
<protein>
    <recommendedName>
        <fullName evidence="5">Cellulose-binding protein</fullName>
    </recommendedName>
</protein>
<keyword evidence="4" id="KW-1185">Reference proteome</keyword>
<reference evidence="3 4" key="1">
    <citation type="submission" date="2017-07" db="EMBL/GenBank/DDBJ databases">
        <title>Amycolatopsis antarcticus sp. nov., isolated from the surface of an Antarcticus brown macroalga.</title>
        <authorList>
            <person name="Wang J."/>
            <person name="Leiva S."/>
            <person name="Huang J."/>
            <person name="Huang Y."/>
        </authorList>
    </citation>
    <scope>NUCLEOTIDE SEQUENCE [LARGE SCALE GENOMIC DNA]</scope>
    <source>
        <strain evidence="3 4">AU-G6</strain>
    </source>
</reference>